<dbReference type="InterPro" id="IPR010987">
    <property type="entry name" value="Glutathione-S-Trfase_C-like"/>
</dbReference>
<dbReference type="AlphaFoldDB" id="A0A7R9KB73"/>
<dbReference type="InterPro" id="IPR040079">
    <property type="entry name" value="Glutathione_S-Trfase"/>
</dbReference>
<dbReference type="GO" id="GO:0030286">
    <property type="term" value="C:dynein complex"/>
    <property type="evidence" value="ECO:0007669"/>
    <property type="project" value="InterPro"/>
</dbReference>
<gene>
    <name evidence="16" type="ORF">OSB1V03_LOCUS264</name>
</gene>
<feature type="domain" description="GST C-terminal" evidence="14">
    <location>
        <begin position="524"/>
        <end position="643"/>
    </location>
</feature>
<dbReference type="PROSITE" id="PS50404">
    <property type="entry name" value="GST_NTER"/>
    <property type="match status" value="2"/>
</dbReference>
<dbReference type="Pfam" id="PF14497">
    <property type="entry name" value="GST_C_3"/>
    <property type="match status" value="1"/>
</dbReference>
<evidence type="ECO:0000256" key="9">
    <source>
        <dbReference type="ARBA" id="ARBA00032759"/>
    </source>
</evidence>
<evidence type="ECO:0000256" key="2">
    <source>
        <dbReference type="ARBA" id="ARBA00005861"/>
    </source>
</evidence>
<dbReference type="Proteomes" id="UP000759131">
    <property type="component" value="Unassembled WGS sequence"/>
</dbReference>
<evidence type="ECO:0000256" key="4">
    <source>
        <dbReference type="ARBA" id="ARBA00011738"/>
    </source>
</evidence>
<dbReference type="Pfam" id="PF00043">
    <property type="entry name" value="GST_C"/>
    <property type="match status" value="1"/>
</dbReference>
<sequence length="823" mass="93587">MYFCSKYITTGLEMPGYSGDRFPELSAEDREDYTCSICQEIFNTPVTTTCCRQTYCEECINKWLKTNNTCPNDRKPLTQSDLSPPARLVINLLGKLMIRCDYRDLGCHEVVKLDELPKHTVNCCYKVQKCVKCECEQTPGHDCIVALLAENRELKKKLAAEQVVNKAAKYMDKVNLDASGSKQIVCVNGHHELKPGHDCIDDLRALKSQNQLEIDGLKHALDAANLALLINTQNLSARANVLGVSGDRAYMTDDQILAECRRPVSAPELLNNNMKPNMKDKTLSIIRDGLANQHSLYHICKYVCDQMDLEYGTSWHCIAYVSNEGQAYCTPNKRDLMRVKIGPLTLLLIHTHTVSVSNLKARIRHNKIDRNIKILRSKKMNQKMISAVKTITFDAIDRKGTLANIAKEITGQMDLVHKLGDYYPTLMLGDYSPIMSSAPVPTLGYWECRGKGQPIRTLLAYAGVNYTDKRYKFSDSEVWVRDKADTLGLDFPNLPYYIDGDLKLSQAMAIMRYLGRKYGLVATDDRQRALQDMCEQQIMDMAQSFVMTIVFAADYKTKTADYLNTTLKPQLDLLVKFLADKQWLTGGQLSYVDFIAYEVMDWLRRFTPETIGKYPTIGQGKGQPIRSLLAYAGVNYTDKRYKFSDSEVWVRDKTDTLGLDFPNLPYYIDGYLKLSQSMAIMRYLGRKYGLVATDDRQRALQDMCEQQVMDMAQSFVKTIVFSANYKAKTADYLNTTLKPQLDLLVKFLADKQCLTGGQLSYVDFIAYEVMDWLRRFTPETIGEYPTIGQYLDRFEALPAINAYQNSAQYNPNPIIGHGDGWNL</sequence>
<dbReference type="GO" id="GO:0004364">
    <property type="term" value="F:glutathione transferase activity"/>
    <property type="evidence" value="ECO:0007669"/>
    <property type="project" value="UniProtKB-EC"/>
</dbReference>
<dbReference type="Pfam" id="PF13923">
    <property type="entry name" value="zf-C3HC4_2"/>
    <property type="match status" value="1"/>
</dbReference>
<evidence type="ECO:0000259" key="14">
    <source>
        <dbReference type="PROSITE" id="PS50405"/>
    </source>
</evidence>
<dbReference type="SFLD" id="SFLDS00019">
    <property type="entry name" value="Glutathione_Transferase_(cytos"/>
    <property type="match status" value="2"/>
</dbReference>
<dbReference type="SFLD" id="SFLDG00363">
    <property type="entry name" value="AMPS_(cytGST):_Alpha-__Mu-__Pi"/>
    <property type="match status" value="1"/>
</dbReference>
<dbReference type="EMBL" id="CAJPIZ010000043">
    <property type="protein sequence ID" value="CAG2100195.1"/>
    <property type="molecule type" value="Genomic_DNA"/>
</dbReference>
<dbReference type="PANTHER" id="PTHR11571:SF222">
    <property type="entry name" value="GLUTATHIONE TRANSFERASE"/>
    <property type="match status" value="1"/>
</dbReference>
<feature type="domain" description="GST N-terminal" evidence="13">
    <location>
        <begin position="439"/>
        <end position="522"/>
    </location>
</feature>
<dbReference type="CDD" id="cd16620">
    <property type="entry name" value="vRING-HC-C4C4_RBBP6"/>
    <property type="match status" value="1"/>
</dbReference>
<dbReference type="SMART" id="SM00184">
    <property type="entry name" value="RING"/>
    <property type="match status" value="1"/>
</dbReference>
<evidence type="ECO:0000259" key="12">
    <source>
        <dbReference type="PROSITE" id="PS50089"/>
    </source>
</evidence>
<evidence type="ECO:0000256" key="3">
    <source>
        <dbReference type="ARBA" id="ARBA00007297"/>
    </source>
</evidence>
<dbReference type="Gene3D" id="1.20.1050.130">
    <property type="match status" value="2"/>
</dbReference>
<dbReference type="SUPFAM" id="SSF54648">
    <property type="entry name" value="DLC"/>
    <property type="match status" value="1"/>
</dbReference>
<evidence type="ECO:0000313" key="17">
    <source>
        <dbReference type="Proteomes" id="UP000759131"/>
    </source>
</evidence>
<accession>A0A7R9KB73</accession>
<dbReference type="EMBL" id="OC854618">
    <property type="protein sequence ID" value="CAD7619765.1"/>
    <property type="molecule type" value="Genomic_DNA"/>
</dbReference>
<evidence type="ECO:0000256" key="8">
    <source>
        <dbReference type="ARBA" id="ARBA00022833"/>
    </source>
</evidence>
<keyword evidence="6" id="KW-0808">Transferase</keyword>
<evidence type="ECO:0000259" key="13">
    <source>
        <dbReference type="PROSITE" id="PS50404"/>
    </source>
</evidence>
<evidence type="ECO:0000313" key="16">
    <source>
        <dbReference type="EMBL" id="CAD7619765.1"/>
    </source>
</evidence>
<dbReference type="PROSITE" id="PS51698">
    <property type="entry name" value="U_BOX"/>
    <property type="match status" value="1"/>
</dbReference>
<dbReference type="InterPro" id="IPR004045">
    <property type="entry name" value="Glutathione_S-Trfase_N"/>
</dbReference>
<dbReference type="InterPro" id="IPR004046">
    <property type="entry name" value="GST_C"/>
</dbReference>
<dbReference type="InterPro" id="IPR001841">
    <property type="entry name" value="Znf_RING"/>
</dbReference>
<dbReference type="InterPro" id="IPR013083">
    <property type="entry name" value="Znf_RING/FYVE/PHD"/>
</dbReference>
<dbReference type="InterPro" id="IPR036249">
    <property type="entry name" value="Thioredoxin-like_sf"/>
</dbReference>
<organism evidence="16">
    <name type="scientific">Medioppia subpectinata</name>
    <dbReference type="NCBI Taxonomy" id="1979941"/>
    <lineage>
        <taxon>Eukaryota</taxon>
        <taxon>Metazoa</taxon>
        <taxon>Ecdysozoa</taxon>
        <taxon>Arthropoda</taxon>
        <taxon>Chelicerata</taxon>
        <taxon>Arachnida</taxon>
        <taxon>Acari</taxon>
        <taxon>Acariformes</taxon>
        <taxon>Sarcoptiformes</taxon>
        <taxon>Oribatida</taxon>
        <taxon>Brachypylina</taxon>
        <taxon>Oppioidea</taxon>
        <taxon>Oppiidae</taxon>
        <taxon>Medioppia</taxon>
    </lineage>
</organism>
<evidence type="ECO:0000256" key="5">
    <source>
        <dbReference type="ARBA" id="ARBA00012452"/>
    </source>
</evidence>
<dbReference type="SUPFAM" id="SSF47616">
    <property type="entry name" value="GST C-terminal domain-like"/>
    <property type="match status" value="2"/>
</dbReference>
<proteinExistence type="inferred from homology"/>
<dbReference type="SFLD" id="SFLDG01205">
    <property type="entry name" value="AMPS.1"/>
    <property type="match status" value="1"/>
</dbReference>
<dbReference type="GO" id="GO:0016567">
    <property type="term" value="P:protein ubiquitination"/>
    <property type="evidence" value="ECO:0007669"/>
    <property type="project" value="InterPro"/>
</dbReference>
<dbReference type="OrthoDB" id="414243at2759"/>
<dbReference type="GO" id="GO:0004842">
    <property type="term" value="F:ubiquitin-protein transferase activity"/>
    <property type="evidence" value="ECO:0007669"/>
    <property type="project" value="InterPro"/>
</dbReference>
<dbReference type="FunFam" id="1.20.1050.10:FF:000020">
    <property type="entry name" value="Glutathione S-transferase P 1"/>
    <property type="match status" value="2"/>
</dbReference>
<dbReference type="GO" id="GO:0008270">
    <property type="term" value="F:zinc ion binding"/>
    <property type="evidence" value="ECO:0007669"/>
    <property type="project" value="UniProtKB-KW"/>
</dbReference>
<evidence type="ECO:0000256" key="6">
    <source>
        <dbReference type="ARBA" id="ARBA00022679"/>
    </source>
</evidence>
<evidence type="ECO:0000256" key="7">
    <source>
        <dbReference type="ARBA" id="ARBA00022771"/>
    </source>
</evidence>
<comment type="function">
    <text evidence="1">Conjugation of reduced glutathione to a wide number of exogenous and endogenous hydrophobic electrophiles.</text>
</comment>
<dbReference type="EC" id="2.5.1.18" evidence="5"/>
<evidence type="ECO:0000259" key="15">
    <source>
        <dbReference type="PROSITE" id="PS51698"/>
    </source>
</evidence>
<comment type="catalytic activity">
    <reaction evidence="10">
        <text>RX + glutathione = an S-substituted glutathione + a halide anion + H(+)</text>
        <dbReference type="Rhea" id="RHEA:16437"/>
        <dbReference type="ChEBI" id="CHEBI:15378"/>
        <dbReference type="ChEBI" id="CHEBI:16042"/>
        <dbReference type="ChEBI" id="CHEBI:17792"/>
        <dbReference type="ChEBI" id="CHEBI:57925"/>
        <dbReference type="ChEBI" id="CHEBI:90779"/>
        <dbReference type="EC" id="2.5.1.18"/>
    </reaction>
</comment>
<feature type="domain" description="GST N-terminal" evidence="13">
    <location>
        <begin position="609"/>
        <end position="692"/>
    </location>
</feature>
<dbReference type="PROSITE" id="PS50405">
    <property type="entry name" value="GST_CTER"/>
    <property type="match status" value="2"/>
</dbReference>
<dbReference type="InterPro" id="IPR050213">
    <property type="entry name" value="GST_superfamily"/>
</dbReference>
<protein>
    <recommendedName>
        <fullName evidence="5">glutathione transferase</fullName>
        <ecNumber evidence="5">2.5.1.18</ecNumber>
    </recommendedName>
    <alternativeName>
        <fullName evidence="9">GST class-pi</fullName>
    </alternativeName>
</protein>
<dbReference type="Gene3D" id="3.30.740.10">
    <property type="entry name" value="Protein Inhibitor Of Neuronal Nitric Oxide Synthase"/>
    <property type="match status" value="1"/>
</dbReference>
<feature type="domain" description="RING-type" evidence="12">
    <location>
        <begin position="35"/>
        <end position="74"/>
    </location>
</feature>
<keyword evidence="7 11" id="KW-0479">Metal-binding</keyword>
<name>A0A7R9KB73_9ACAR</name>
<evidence type="ECO:0000256" key="10">
    <source>
        <dbReference type="ARBA" id="ARBA00047960"/>
    </source>
</evidence>
<dbReference type="InterPro" id="IPR036282">
    <property type="entry name" value="Glutathione-S-Trfase_C_sf"/>
</dbReference>
<comment type="similarity">
    <text evidence="2">Belongs to the GST superfamily. Mu family.</text>
</comment>
<evidence type="ECO:0000256" key="1">
    <source>
        <dbReference type="ARBA" id="ARBA00003701"/>
    </source>
</evidence>
<dbReference type="PROSITE" id="PS50089">
    <property type="entry name" value="ZF_RING_2"/>
    <property type="match status" value="1"/>
</dbReference>
<dbReference type="SMART" id="SM00504">
    <property type="entry name" value="Ubox"/>
    <property type="match status" value="1"/>
</dbReference>
<dbReference type="GO" id="GO:0006749">
    <property type="term" value="P:glutathione metabolic process"/>
    <property type="evidence" value="ECO:0007669"/>
    <property type="project" value="TreeGrafter"/>
</dbReference>
<evidence type="ECO:0000256" key="11">
    <source>
        <dbReference type="PROSITE-ProRule" id="PRU00175"/>
    </source>
</evidence>
<reference evidence="16" key="1">
    <citation type="submission" date="2020-11" db="EMBL/GenBank/DDBJ databases">
        <authorList>
            <person name="Tran Van P."/>
        </authorList>
    </citation>
    <scope>NUCLEOTIDE SEQUENCE</scope>
</reference>
<dbReference type="SUPFAM" id="SSF52833">
    <property type="entry name" value="Thioredoxin-like"/>
    <property type="match status" value="2"/>
</dbReference>
<dbReference type="InterPro" id="IPR001372">
    <property type="entry name" value="Dynein_light_chain_typ-1/2"/>
</dbReference>
<feature type="domain" description="U-box" evidence="15">
    <location>
        <begin position="28"/>
        <end position="106"/>
    </location>
</feature>
<keyword evidence="17" id="KW-1185">Reference proteome</keyword>
<dbReference type="Gene3D" id="3.30.40.10">
    <property type="entry name" value="Zinc/RING finger domain, C3HC4 (zinc finger)"/>
    <property type="match status" value="1"/>
</dbReference>
<keyword evidence="8" id="KW-0862">Zinc</keyword>
<comment type="similarity">
    <text evidence="3">Belongs to the GST superfamily. Pi family.</text>
</comment>
<dbReference type="SMART" id="SM01375">
    <property type="entry name" value="Dynein_light"/>
    <property type="match status" value="1"/>
</dbReference>
<comment type="subunit">
    <text evidence="4">Homodimer.</text>
</comment>
<dbReference type="SUPFAM" id="SSF57850">
    <property type="entry name" value="RING/U-box"/>
    <property type="match status" value="1"/>
</dbReference>
<dbReference type="InterPro" id="IPR037177">
    <property type="entry name" value="DLC_sf"/>
</dbReference>
<dbReference type="GO" id="GO:0007017">
    <property type="term" value="P:microtubule-based process"/>
    <property type="evidence" value="ECO:0007669"/>
    <property type="project" value="InterPro"/>
</dbReference>
<dbReference type="Pfam" id="PF02798">
    <property type="entry name" value="GST_N"/>
    <property type="match status" value="2"/>
</dbReference>
<dbReference type="InterPro" id="IPR003613">
    <property type="entry name" value="Ubox_domain"/>
</dbReference>
<dbReference type="PANTHER" id="PTHR11571">
    <property type="entry name" value="GLUTATHIONE S-TRANSFERASE"/>
    <property type="match status" value="1"/>
</dbReference>
<keyword evidence="7 11" id="KW-0863">Zinc-finger</keyword>
<feature type="domain" description="GST C-terminal" evidence="14">
    <location>
        <begin position="694"/>
        <end position="814"/>
    </location>
</feature>